<organism evidence="1">
    <name type="scientific">Solanum chacoense</name>
    <name type="common">Chaco potato</name>
    <dbReference type="NCBI Taxonomy" id="4108"/>
    <lineage>
        <taxon>Eukaryota</taxon>
        <taxon>Viridiplantae</taxon>
        <taxon>Streptophyta</taxon>
        <taxon>Embryophyta</taxon>
        <taxon>Tracheophyta</taxon>
        <taxon>Spermatophyta</taxon>
        <taxon>Magnoliopsida</taxon>
        <taxon>eudicotyledons</taxon>
        <taxon>Gunneridae</taxon>
        <taxon>Pentapetalae</taxon>
        <taxon>asterids</taxon>
        <taxon>lamiids</taxon>
        <taxon>Solanales</taxon>
        <taxon>Solanaceae</taxon>
        <taxon>Solanoideae</taxon>
        <taxon>Solaneae</taxon>
        <taxon>Solanum</taxon>
    </lineage>
</organism>
<dbReference type="EMBL" id="GEDG01034465">
    <property type="protein sequence ID" value="JAP09719.1"/>
    <property type="molecule type" value="Transcribed_RNA"/>
</dbReference>
<dbReference type="AlphaFoldDB" id="A0A0V0GPP0"/>
<accession>A0A0V0GPP0</accession>
<protein>
    <submittedName>
        <fullName evidence="1">Putative ovule protein</fullName>
    </submittedName>
</protein>
<evidence type="ECO:0000313" key="1">
    <source>
        <dbReference type="EMBL" id="JAP09719.1"/>
    </source>
</evidence>
<reference evidence="1" key="1">
    <citation type="submission" date="2015-12" db="EMBL/GenBank/DDBJ databases">
        <title>Gene expression during late stages of embryo sac development: a critical building block for successful pollen-pistil interactions.</title>
        <authorList>
            <person name="Liu Y."/>
            <person name="Joly V."/>
            <person name="Sabar M."/>
            <person name="Matton D.P."/>
        </authorList>
    </citation>
    <scope>NUCLEOTIDE SEQUENCE</scope>
</reference>
<name>A0A0V0GPP0_SOLCH</name>
<sequence>SNLNYLMKEHLKLVNSVAYFWYQVEHPNYNPFLRTGMFSLLASHIYYVFDPCSLNSLKYALLS</sequence>
<feature type="non-terminal residue" evidence="1">
    <location>
        <position position="1"/>
    </location>
</feature>
<proteinExistence type="predicted"/>